<keyword evidence="3" id="KW-1185">Reference proteome</keyword>
<evidence type="ECO:0000256" key="1">
    <source>
        <dbReference type="SAM" id="MobiDB-lite"/>
    </source>
</evidence>
<gene>
    <name evidence="2" type="ORF">B0H17DRAFT_1149133</name>
</gene>
<evidence type="ECO:0000313" key="2">
    <source>
        <dbReference type="EMBL" id="KAJ7640131.1"/>
    </source>
</evidence>
<organism evidence="2 3">
    <name type="scientific">Mycena rosella</name>
    <name type="common">Pink bonnet</name>
    <name type="synonym">Agaricus rosellus</name>
    <dbReference type="NCBI Taxonomy" id="1033263"/>
    <lineage>
        <taxon>Eukaryota</taxon>
        <taxon>Fungi</taxon>
        <taxon>Dikarya</taxon>
        <taxon>Basidiomycota</taxon>
        <taxon>Agaricomycotina</taxon>
        <taxon>Agaricomycetes</taxon>
        <taxon>Agaricomycetidae</taxon>
        <taxon>Agaricales</taxon>
        <taxon>Marasmiineae</taxon>
        <taxon>Mycenaceae</taxon>
        <taxon>Mycena</taxon>
    </lineage>
</organism>
<proteinExistence type="predicted"/>
<evidence type="ECO:0000313" key="3">
    <source>
        <dbReference type="Proteomes" id="UP001221757"/>
    </source>
</evidence>
<comment type="caution">
    <text evidence="2">The sequence shown here is derived from an EMBL/GenBank/DDBJ whole genome shotgun (WGS) entry which is preliminary data.</text>
</comment>
<feature type="compositionally biased region" description="Polar residues" evidence="1">
    <location>
        <begin position="1"/>
        <end position="10"/>
    </location>
</feature>
<accession>A0AAD7C6D8</accession>
<feature type="region of interest" description="Disordered" evidence="1">
    <location>
        <begin position="1"/>
        <end position="21"/>
    </location>
</feature>
<dbReference type="AlphaFoldDB" id="A0AAD7C6D8"/>
<name>A0AAD7C6D8_MYCRO</name>
<dbReference type="Proteomes" id="UP001221757">
    <property type="component" value="Unassembled WGS sequence"/>
</dbReference>
<sequence>MQKAQISPTSGAKRRDNHHSAASATCAGTSGAYFNAPHSELNGTWTRELAESTSQAFGLAHDFLTLENQSRSAADLQTLSLIHVVRFCLWRWALRRRSGATWTSGSGARELMTPDLVFLALPPLPMGVVVASDFVTSYRRLPQDGGENWVSWAREDRRDIPEKKSSHISTGATPGFVVYTIFDSKPEWPRSSTLQPHLGYTILHAVPVAHRAVAVGGRQKAF</sequence>
<reference evidence="2" key="1">
    <citation type="submission" date="2023-03" db="EMBL/GenBank/DDBJ databases">
        <title>Massive genome expansion in bonnet fungi (Mycena s.s.) driven by repeated elements and novel gene families across ecological guilds.</title>
        <authorList>
            <consortium name="Lawrence Berkeley National Laboratory"/>
            <person name="Harder C.B."/>
            <person name="Miyauchi S."/>
            <person name="Viragh M."/>
            <person name="Kuo A."/>
            <person name="Thoen E."/>
            <person name="Andreopoulos B."/>
            <person name="Lu D."/>
            <person name="Skrede I."/>
            <person name="Drula E."/>
            <person name="Henrissat B."/>
            <person name="Morin E."/>
            <person name="Kohler A."/>
            <person name="Barry K."/>
            <person name="LaButti K."/>
            <person name="Morin E."/>
            <person name="Salamov A."/>
            <person name="Lipzen A."/>
            <person name="Mereny Z."/>
            <person name="Hegedus B."/>
            <person name="Baldrian P."/>
            <person name="Stursova M."/>
            <person name="Weitz H."/>
            <person name="Taylor A."/>
            <person name="Grigoriev I.V."/>
            <person name="Nagy L.G."/>
            <person name="Martin F."/>
            <person name="Kauserud H."/>
        </authorList>
    </citation>
    <scope>NUCLEOTIDE SEQUENCE</scope>
    <source>
        <strain evidence="2">CBHHK067</strain>
    </source>
</reference>
<protein>
    <submittedName>
        <fullName evidence="2">Uncharacterized protein</fullName>
    </submittedName>
</protein>
<dbReference type="EMBL" id="JARKIE010000436">
    <property type="protein sequence ID" value="KAJ7640131.1"/>
    <property type="molecule type" value="Genomic_DNA"/>
</dbReference>